<feature type="binding site" evidence="5">
    <location>
        <position position="159"/>
    </location>
    <ligand>
        <name>Mg(2+)</name>
        <dbReference type="ChEBI" id="CHEBI:18420"/>
    </ligand>
</feature>
<dbReference type="GO" id="GO:0006107">
    <property type="term" value="P:oxaloacetate metabolic process"/>
    <property type="evidence" value="ECO:0007669"/>
    <property type="project" value="TreeGrafter"/>
</dbReference>
<dbReference type="AlphaFoldDB" id="A0A3P4AZT9"/>
<dbReference type="InterPro" id="IPR005000">
    <property type="entry name" value="Aldolase/citrate-lyase_domain"/>
</dbReference>
<keyword evidence="8" id="KW-1185">Reference proteome</keyword>
<dbReference type="PIRSF" id="PIRSF015582">
    <property type="entry name" value="Cit_lyase_B"/>
    <property type="match status" value="1"/>
</dbReference>
<dbReference type="InterPro" id="IPR011206">
    <property type="entry name" value="Citrate_lyase_beta/mcl1/mcl2"/>
</dbReference>
<dbReference type="InterPro" id="IPR015813">
    <property type="entry name" value="Pyrv/PenolPyrv_kinase-like_dom"/>
</dbReference>
<feature type="binding site" evidence="4">
    <location>
        <position position="72"/>
    </location>
    <ligand>
        <name>substrate</name>
    </ligand>
</feature>
<evidence type="ECO:0000313" key="7">
    <source>
        <dbReference type="EMBL" id="VCU69292.1"/>
    </source>
</evidence>
<dbReference type="EC" id="4.1.3.6" evidence="7"/>
<name>A0A3P4AZT9_9BURK</name>
<dbReference type="EMBL" id="UWPJ01000012">
    <property type="protein sequence ID" value="VCU69292.1"/>
    <property type="molecule type" value="Genomic_DNA"/>
</dbReference>
<gene>
    <name evidence="7" type="primary">citE</name>
    <name evidence="7" type="ORF">PIGHUM_01353</name>
</gene>
<evidence type="ECO:0000256" key="1">
    <source>
        <dbReference type="ARBA" id="ARBA00001946"/>
    </source>
</evidence>
<accession>A0A3P4AZT9</accession>
<feature type="binding site" evidence="5">
    <location>
        <position position="132"/>
    </location>
    <ligand>
        <name>Mg(2+)</name>
        <dbReference type="ChEBI" id="CHEBI:18420"/>
    </ligand>
</feature>
<dbReference type="RefSeq" id="WP_124078640.1">
    <property type="nucleotide sequence ID" value="NZ_UWPJ01000012.1"/>
</dbReference>
<dbReference type="Gene3D" id="3.20.20.60">
    <property type="entry name" value="Phosphoenolpyruvate-binding domains"/>
    <property type="match status" value="1"/>
</dbReference>
<dbReference type="GO" id="GO:0000287">
    <property type="term" value="F:magnesium ion binding"/>
    <property type="evidence" value="ECO:0007669"/>
    <property type="project" value="TreeGrafter"/>
</dbReference>
<dbReference type="PANTHER" id="PTHR32308:SF0">
    <property type="entry name" value="HPCH_HPAI ALDOLASE_CITRATE LYASE DOMAIN-CONTAINING PROTEIN"/>
    <property type="match status" value="1"/>
</dbReference>
<keyword evidence="2 5" id="KW-0479">Metal-binding</keyword>
<protein>
    <submittedName>
        <fullName evidence="7">Citrate lyase subunit beta</fullName>
        <ecNumber evidence="7">4.1.3.6</ecNumber>
    </submittedName>
</protein>
<dbReference type="Pfam" id="PF03328">
    <property type="entry name" value="HpcH_HpaI"/>
    <property type="match status" value="1"/>
</dbReference>
<feature type="binding site" evidence="4">
    <location>
        <position position="132"/>
    </location>
    <ligand>
        <name>substrate</name>
    </ligand>
</feature>
<dbReference type="Proteomes" id="UP000277294">
    <property type="component" value="Unassembled WGS sequence"/>
</dbReference>
<feature type="domain" description="HpcH/HpaI aldolase/citrate lyase" evidence="6">
    <location>
        <begin position="10"/>
        <end position="223"/>
    </location>
</feature>
<dbReference type="PANTHER" id="PTHR32308">
    <property type="entry name" value="LYASE BETA SUBUNIT, PUTATIVE (AFU_ORTHOLOGUE AFUA_4G13030)-RELATED"/>
    <property type="match status" value="1"/>
</dbReference>
<keyword evidence="3 5" id="KW-0460">Magnesium</keyword>
<evidence type="ECO:0000259" key="6">
    <source>
        <dbReference type="Pfam" id="PF03328"/>
    </source>
</evidence>
<dbReference type="GO" id="GO:0008815">
    <property type="term" value="F:citrate (pro-3S)-lyase activity"/>
    <property type="evidence" value="ECO:0007669"/>
    <property type="project" value="UniProtKB-EC"/>
</dbReference>
<keyword evidence="7" id="KW-0456">Lyase</keyword>
<dbReference type="InterPro" id="IPR040442">
    <property type="entry name" value="Pyrv_kinase-like_dom_sf"/>
</dbReference>
<evidence type="ECO:0000256" key="3">
    <source>
        <dbReference type="ARBA" id="ARBA00022842"/>
    </source>
</evidence>
<evidence type="ECO:0000313" key="8">
    <source>
        <dbReference type="Proteomes" id="UP000277294"/>
    </source>
</evidence>
<organism evidence="7 8">
    <name type="scientific">Pigmentiphaga humi</name>
    <dbReference type="NCBI Taxonomy" id="2478468"/>
    <lineage>
        <taxon>Bacteria</taxon>
        <taxon>Pseudomonadati</taxon>
        <taxon>Pseudomonadota</taxon>
        <taxon>Betaproteobacteria</taxon>
        <taxon>Burkholderiales</taxon>
        <taxon>Alcaligenaceae</taxon>
        <taxon>Pigmentiphaga</taxon>
    </lineage>
</organism>
<reference evidence="7 8" key="1">
    <citation type="submission" date="2018-10" db="EMBL/GenBank/DDBJ databases">
        <authorList>
            <person name="Criscuolo A."/>
        </authorList>
    </citation>
    <scope>NUCLEOTIDE SEQUENCE [LARGE SCALE GENOMIC DNA]</scope>
    <source>
        <strain evidence="7">DnA1</strain>
    </source>
</reference>
<dbReference type="OrthoDB" id="348111at2"/>
<proteinExistence type="predicted"/>
<evidence type="ECO:0000256" key="4">
    <source>
        <dbReference type="PIRSR" id="PIRSR015582-1"/>
    </source>
</evidence>
<dbReference type="SUPFAM" id="SSF51621">
    <property type="entry name" value="Phosphoenolpyruvate/pyruvate domain"/>
    <property type="match status" value="1"/>
</dbReference>
<evidence type="ECO:0000256" key="5">
    <source>
        <dbReference type="PIRSR" id="PIRSR015582-2"/>
    </source>
</evidence>
<comment type="cofactor">
    <cofactor evidence="1">
        <name>Mg(2+)</name>
        <dbReference type="ChEBI" id="CHEBI:18420"/>
    </cofactor>
</comment>
<sequence length="283" mass="29814">MIQPLLPPTFLFCPGNRPDRYDKALRGGAPGVIIDLEDAVPVQDKDSARRDTLSWLAALDPAAPGQPVVALRISPPQTAAGLEDLYALAHAGPLPALDLVVLPKAESAAEVRLAHAHARAAREAVRVMALIESVRGVRQAADIAQAGACLAGLAFGAVDYAVDAGADIGWEALAYVRGRLLFETSGVPLLDVPHVQIDDDAGLRVDCERARAMGFHGKLAIHPRQWPIIVQAFAPSAQRLAWAREVVAAYVAAGGRACSVGGAMVDEPVYLGACRILRQAVPS</sequence>
<evidence type="ECO:0000256" key="2">
    <source>
        <dbReference type="ARBA" id="ARBA00022723"/>
    </source>
</evidence>